<accession>A0ABN3AUA8</accession>
<dbReference type="PROSITE" id="PS51257">
    <property type="entry name" value="PROKAR_LIPOPROTEIN"/>
    <property type="match status" value="1"/>
</dbReference>
<organism evidence="1 2">
    <name type="scientific">Arthrobacter parietis</name>
    <dbReference type="NCBI Taxonomy" id="271434"/>
    <lineage>
        <taxon>Bacteria</taxon>
        <taxon>Bacillati</taxon>
        <taxon>Actinomycetota</taxon>
        <taxon>Actinomycetes</taxon>
        <taxon>Micrococcales</taxon>
        <taxon>Micrococcaceae</taxon>
        <taxon>Arthrobacter</taxon>
    </lineage>
</organism>
<dbReference type="Proteomes" id="UP001500974">
    <property type="component" value="Unassembled WGS sequence"/>
</dbReference>
<name>A0ABN3AUA8_9MICC</name>
<keyword evidence="2" id="KW-1185">Reference proteome</keyword>
<evidence type="ECO:0000313" key="1">
    <source>
        <dbReference type="EMBL" id="GAA2174896.1"/>
    </source>
</evidence>
<proteinExistence type="predicted"/>
<gene>
    <name evidence="1" type="ORF">GCM10009784_15110</name>
</gene>
<sequence>MNKTKIGGILLVAGLMLTGCGTGQSSEANKVMSLTPSYAELFTTVPGLTKAADAVVVGTVTASVDAPPVDGLPFTNALVEVEEWVKGGAEDNQVTIHQTGGTLDGVAFLDEDNPLLEVGERGIFYLQKVPAGYVTLSGPTGRMTIAEGKALPLPASTLTDIGTFKDVSAVIAETERLSTE</sequence>
<comment type="caution">
    <text evidence="1">The sequence shown here is derived from an EMBL/GenBank/DDBJ whole genome shotgun (WGS) entry which is preliminary data.</text>
</comment>
<dbReference type="EMBL" id="BAAAON010000001">
    <property type="protein sequence ID" value="GAA2174896.1"/>
    <property type="molecule type" value="Genomic_DNA"/>
</dbReference>
<protein>
    <recommendedName>
        <fullName evidence="3">Lipoprotein</fullName>
    </recommendedName>
</protein>
<evidence type="ECO:0000313" key="2">
    <source>
        <dbReference type="Proteomes" id="UP001500974"/>
    </source>
</evidence>
<reference evidence="1 2" key="1">
    <citation type="journal article" date="2019" name="Int. J. Syst. Evol. Microbiol.">
        <title>The Global Catalogue of Microorganisms (GCM) 10K type strain sequencing project: providing services to taxonomists for standard genome sequencing and annotation.</title>
        <authorList>
            <consortium name="The Broad Institute Genomics Platform"/>
            <consortium name="The Broad Institute Genome Sequencing Center for Infectious Disease"/>
            <person name="Wu L."/>
            <person name="Ma J."/>
        </authorList>
    </citation>
    <scope>NUCLEOTIDE SEQUENCE [LARGE SCALE GENOMIC DNA]</scope>
    <source>
        <strain evidence="1 2">JCM 14917</strain>
    </source>
</reference>
<dbReference type="RefSeq" id="WP_146070920.1">
    <property type="nucleotide sequence ID" value="NZ_BAAAON010000001.1"/>
</dbReference>
<evidence type="ECO:0008006" key="3">
    <source>
        <dbReference type="Google" id="ProtNLM"/>
    </source>
</evidence>